<evidence type="ECO:0000313" key="1">
    <source>
        <dbReference type="EMBL" id="SJN25344.1"/>
    </source>
</evidence>
<reference evidence="1 2" key="1">
    <citation type="submission" date="2017-02" db="EMBL/GenBank/DDBJ databases">
        <authorList>
            <person name="Peterson S.W."/>
        </authorList>
    </citation>
    <scope>NUCLEOTIDE SEQUENCE [LARGE SCALE GENOMIC DNA]</scope>
    <source>
        <strain evidence="1 2">2B3F</strain>
    </source>
</reference>
<dbReference type="AlphaFoldDB" id="A0A1R4J088"/>
<dbReference type="RefSeq" id="WP_180525391.1">
    <property type="nucleotide sequence ID" value="NZ_FUKP01000038.1"/>
</dbReference>
<proteinExistence type="predicted"/>
<sequence>MENREIKENLEATEVDAQELEEMDAPIDDGTVSAIVSATAVSVGVTIT</sequence>
<accession>A0A1R4J088</accession>
<organism evidence="1 2">
    <name type="scientific">Micrococcus lylae</name>
    <dbReference type="NCBI Taxonomy" id="1273"/>
    <lineage>
        <taxon>Bacteria</taxon>
        <taxon>Bacillati</taxon>
        <taxon>Actinomycetota</taxon>
        <taxon>Actinomycetes</taxon>
        <taxon>Micrococcales</taxon>
        <taxon>Micrococcaceae</taxon>
        <taxon>Micrococcus</taxon>
    </lineage>
</organism>
<dbReference type="EMBL" id="FUKP01000038">
    <property type="protein sequence ID" value="SJN25344.1"/>
    <property type="molecule type" value="Genomic_DNA"/>
</dbReference>
<evidence type="ECO:0000313" key="2">
    <source>
        <dbReference type="Proteomes" id="UP000196230"/>
    </source>
</evidence>
<protein>
    <submittedName>
        <fullName evidence="1">Uncharacterized protein</fullName>
    </submittedName>
</protein>
<gene>
    <name evidence="1" type="ORF">FM125_05600</name>
</gene>
<dbReference type="NCBIfam" id="NF041808">
    <property type="entry name" value="daptide_123"/>
    <property type="match status" value="1"/>
</dbReference>
<name>A0A1R4J088_9MICC</name>
<dbReference type="Proteomes" id="UP000196230">
    <property type="component" value="Unassembled WGS sequence"/>
</dbReference>